<evidence type="ECO:0000256" key="5">
    <source>
        <dbReference type="ARBA" id="ARBA00015175"/>
    </source>
</evidence>
<name>A0AAW1BH68_CROAD</name>
<keyword evidence="8 18" id="KW-0812">Transmembrane</keyword>
<dbReference type="PANTHER" id="PTHR13178:SF0">
    <property type="entry name" value="NADH DEHYDROGENASE [UBIQUINONE] 1 BETA SUBCOMPLEX SUBUNIT 5, MITOCHONDRIAL"/>
    <property type="match status" value="1"/>
</dbReference>
<evidence type="ECO:0000256" key="11">
    <source>
        <dbReference type="ARBA" id="ARBA00022982"/>
    </source>
</evidence>
<evidence type="ECO:0000256" key="16">
    <source>
        <dbReference type="ARBA" id="ARBA00032550"/>
    </source>
</evidence>
<dbReference type="EMBL" id="JAOTOJ010000005">
    <property type="protein sequence ID" value="KAK9401334.1"/>
    <property type="molecule type" value="Genomic_DNA"/>
</dbReference>
<evidence type="ECO:0000256" key="18">
    <source>
        <dbReference type="SAM" id="Phobius"/>
    </source>
</evidence>
<keyword evidence="6" id="KW-0813">Transport</keyword>
<dbReference type="AlphaFoldDB" id="A0AAW1BH68"/>
<keyword evidence="12 18" id="KW-1133">Transmembrane helix</keyword>
<proteinExistence type="inferred from homology"/>
<evidence type="ECO:0000256" key="10">
    <source>
        <dbReference type="ARBA" id="ARBA00022946"/>
    </source>
</evidence>
<comment type="subunit">
    <text evidence="4">Complex I is composed of 45 different subunits.</text>
</comment>
<keyword evidence="10" id="KW-0809">Transit peptide</keyword>
<dbReference type="Proteomes" id="UP001474421">
    <property type="component" value="Unassembled WGS sequence"/>
</dbReference>
<evidence type="ECO:0000256" key="7">
    <source>
        <dbReference type="ARBA" id="ARBA00022660"/>
    </source>
</evidence>
<evidence type="ECO:0000256" key="2">
    <source>
        <dbReference type="ARBA" id="ARBA00004434"/>
    </source>
</evidence>
<evidence type="ECO:0000256" key="1">
    <source>
        <dbReference type="ARBA" id="ARBA00003195"/>
    </source>
</evidence>
<keyword evidence="20" id="KW-1185">Reference proteome</keyword>
<evidence type="ECO:0000256" key="12">
    <source>
        <dbReference type="ARBA" id="ARBA00022989"/>
    </source>
</evidence>
<feature type="region of interest" description="Disordered" evidence="17">
    <location>
        <begin position="255"/>
        <end position="285"/>
    </location>
</feature>
<organism evidence="19 20">
    <name type="scientific">Crotalus adamanteus</name>
    <name type="common">Eastern diamondback rattlesnake</name>
    <dbReference type="NCBI Taxonomy" id="8729"/>
    <lineage>
        <taxon>Eukaryota</taxon>
        <taxon>Metazoa</taxon>
        <taxon>Chordata</taxon>
        <taxon>Craniata</taxon>
        <taxon>Vertebrata</taxon>
        <taxon>Euteleostomi</taxon>
        <taxon>Lepidosauria</taxon>
        <taxon>Squamata</taxon>
        <taxon>Bifurcata</taxon>
        <taxon>Unidentata</taxon>
        <taxon>Episquamata</taxon>
        <taxon>Toxicofera</taxon>
        <taxon>Serpentes</taxon>
        <taxon>Colubroidea</taxon>
        <taxon>Viperidae</taxon>
        <taxon>Crotalinae</taxon>
        <taxon>Crotalus</taxon>
    </lineage>
</organism>
<evidence type="ECO:0000256" key="17">
    <source>
        <dbReference type="SAM" id="MobiDB-lite"/>
    </source>
</evidence>
<keyword evidence="9" id="KW-0999">Mitochondrion inner membrane</keyword>
<comment type="caution">
    <text evidence="19">The sequence shown here is derived from an EMBL/GenBank/DDBJ whole genome shotgun (WGS) entry which is preliminary data.</text>
</comment>
<evidence type="ECO:0000256" key="9">
    <source>
        <dbReference type="ARBA" id="ARBA00022792"/>
    </source>
</evidence>
<evidence type="ECO:0000256" key="14">
    <source>
        <dbReference type="ARBA" id="ARBA00023136"/>
    </source>
</evidence>
<dbReference type="GO" id="GO:0005743">
    <property type="term" value="C:mitochondrial inner membrane"/>
    <property type="evidence" value="ECO:0007669"/>
    <property type="project" value="UniProtKB-SubCell"/>
</dbReference>
<accession>A0AAW1BH68</accession>
<dbReference type="PANTHER" id="PTHR13178">
    <property type="entry name" value="NADH-UBIQUINONE OXIDOREDUCTASE SGDH SUBUNIT"/>
    <property type="match status" value="1"/>
</dbReference>
<gene>
    <name evidence="19" type="ORF">NXF25_012048</name>
</gene>
<evidence type="ECO:0000256" key="6">
    <source>
        <dbReference type="ARBA" id="ARBA00022448"/>
    </source>
</evidence>
<evidence type="ECO:0000256" key="13">
    <source>
        <dbReference type="ARBA" id="ARBA00023128"/>
    </source>
</evidence>
<comment type="subcellular location">
    <subcellularLocation>
        <location evidence="2">Mitochondrion inner membrane</location>
        <topology evidence="2">Single-pass membrane protein</topology>
    </subcellularLocation>
</comment>
<comment type="function">
    <text evidence="1">Accessory subunit of the mitochondrial membrane respiratory chain NADH dehydrogenase (Complex I), that is believed not to be involved in catalysis. Complex I functions in the transfer of electrons from NADH to the respiratory chain. The immediate electron acceptor for the enzyme is believed to be ubiquinone.</text>
</comment>
<dbReference type="InterPro" id="IPR019173">
    <property type="entry name" value="NADH_UbQ_OxRdtase_B5_su"/>
</dbReference>
<keyword evidence="14 18" id="KW-0472">Membrane</keyword>
<keyword evidence="7" id="KW-0679">Respiratory chain</keyword>
<reference evidence="19 20" key="1">
    <citation type="journal article" date="2024" name="Proc. Natl. Acad. Sci. U.S.A.">
        <title>The genetic regulatory architecture and epigenomic basis for age-related changes in rattlesnake venom.</title>
        <authorList>
            <person name="Hogan M.P."/>
            <person name="Holding M.L."/>
            <person name="Nystrom G.S."/>
            <person name="Colston T.J."/>
            <person name="Bartlett D.A."/>
            <person name="Mason A.J."/>
            <person name="Ellsworth S.A."/>
            <person name="Rautsaw R.M."/>
            <person name="Lawrence K.C."/>
            <person name="Strickland J.L."/>
            <person name="He B."/>
            <person name="Fraser P."/>
            <person name="Margres M.J."/>
            <person name="Gilbert D.M."/>
            <person name="Gibbs H.L."/>
            <person name="Parkinson C.L."/>
            <person name="Rokyta D.R."/>
        </authorList>
    </citation>
    <scope>NUCLEOTIDE SEQUENCE [LARGE SCALE GENOMIC DNA]</scope>
    <source>
        <strain evidence="19">DRR0105</strain>
    </source>
</reference>
<protein>
    <recommendedName>
        <fullName evidence="5">NADH dehydrogenase [ubiquinone] 1 beta subcomplex subunit 5, mitochondrial</fullName>
    </recommendedName>
    <alternativeName>
        <fullName evidence="16">Complex I-SGDH</fullName>
    </alternativeName>
    <alternativeName>
        <fullName evidence="15">NADH-ubiquinone oxidoreductase SGDH subunit</fullName>
    </alternativeName>
</protein>
<keyword evidence="11" id="KW-0249">Electron transport</keyword>
<comment type="similarity">
    <text evidence="3">Belongs to the complex I NDUFB5 subunit family.</text>
</comment>
<dbReference type="Pfam" id="PF09781">
    <property type="entry name" value="NDUF_B5"/>
    <property type="match status" value="1"/>
</dbReference>
<evidence type="ECO:0000256" key="8">
    <source>
        <dbReference type="ARBA" id="ARBA00022692"/>
    </source>
</evidence>
<evidence type="ECO:0000313" key="20">
    <source>
        <dbReference type="Proteomes" id="UP001474421"/>
    </source>
</evidence>
<keyword evidence="13" id="KW-0496">Mitochondrion</keyword>
<evidence type="ECO:0000256" key="3">
    <source>
        <dbReference type="ARBA" id="ARBA00007152"/>
    </source>
</evidence>
<feature type="transmembrane region" description="Helical" evidence="18">
    <location>
        <begin position="117"/>
        <end position="139"/>
    </location>
</feature>
<evidence type="ECO:0000256" key="4">
    <source>
        <dbReference type="ARBA" id="ARBA00011533"/>
    </source>
</evidence>
<sequence length="336" mass="38172">MFPSRWYFLTAPRRPVQRWRQRDFSSEHRGKVRLRASRLTALPHPEMAAMSLLLRTVARTGVRQPLTLSAWLGRTALLGPSASRSGVIVSLRHASDFKKMFFIRATRFYDNRFLRLLNWYALLTGIPVLLIVAFVNIFIGEAELAEIPEGYIPEHWEYYKHPISRWIARYIHDPPEKEYEKGMAKLYIEYEKRKLRKLEADANKLMFRRGDGPWHEFEVPAFRAGRRRRRRRERERERERLLSTCRVLFLWEGGGPTAQRTHPPSAGAVSSPGRTPAGLSGAGGGRFRRSSCAAAALPSIGLKIASLRPSGRAGLGCALLPLSASLCPGSADRSRP</sequence>
<evidence type="ECO:0000313" key="19">
    <source>
        <dbReference type="EMBL" id="KAK9401334.1"/>
    </source>
</evidence>
<evidence type="ECO:0000256" key="15">
    <source>
        <dbReference type="ARBA" id="ARBA00032395"/>
    </source>
</evidence>